<dbReference type="EMBL" id="JAOYFB010000004">
    <property type="protein sequence ID" value="KAK4014138.1"/>
    <property type="molecule type" value="Genomic_DNA"/>
</dbReference>
<protein>
    <submittedName>
        <fullName evidence="1">Uncharacterized protein</fullName>
    </submittedName>
</protein>
<evidence type="ECO:0000313" key="2">
    <source>
        <dbReference type="Proteomes" id="UP001234178"/>
    </source>
</evidence>
<name>A0ABQ9ZMW5_9CRUS</name>
<accession>A0ABQ9ZMW5</accession>
<gene>
    <name evidence="1" type="ORF">OUZ56_026678</name>
</gene>
<proteinExistence type="predicted"/>
<reference evidence="1 2" key="1">
    <citation type="journal article" date="2023" name="Nucleic Acids Res.">
        <title>The hologenome of Daphnia magna reveals possible DNA methylation and microbiome-mediated evolution of the host genome.</title>
        <authorList>
            <person name="Chaturvedi A."/>
            <person name="Li X."/>
            <person name="Dhandapani V."/>
            <person name="Marshall H."/>
            <person name="Kissane S."/>
            <person name="Cuenca-Cambronero M."/>
            <person name="Asole G."/>
            <person name="Calvet F."/>
            <person name="Ruiz-Romero M."/>
            <person name="Marangio P."/>
            <person name="Guigo R."/>
            <person name="Rago D."/>
            <person name="Mirbahai L."/>
            <person name="Eastwood N."/>
            <person name="Colbourne J.K."/>
            <person name="Zhou J."/>
            <person name="Mallon E."/>
            <person name="Orsini L."/>
        </authorList>
    </citation>
    <scope>NUCLEOTIDE SEQUENCE [LARGE SCALE GENOMIC DNA]</scope>
    <source>
        <strain evidence="1">LRV0_1</strain>
    </source>
</reference>
<organism evidence="1 2">
    <name type="scientific">Daphnia magna</name>
    <dbReference type="NCBI Taxonomy" id="35525"/>
    <lineage>
        <taxon>Eukaryota</taxon>
        <taxon>Metazoa</taxon>
        <taxon>Ecdysozoa</taxon>
        <taxon>Arthropoda</taxon>
        <taxon>Crustacea</taxon>
        <taxon>Branchiopoda</taxon>
        <taxon>Diplostraca</taxon>
        <taxon>Cladocera</taxon>
        <taxon>Anomopoda</taxon>
        <taxon>Daphniidae</taxon>
        <taxon>Daphnia</taxon>
    </lineage>
</organism>
<keyword evidence="2" id="KW-1185">Reference proteome</keyword>
<sequence>MSTAARLAVGGSKSGRDLERRLTARGENHDLYIPNEPACDLLLHNQEEDVGQSTPIRQISGAGLKFILWLKQIGKVHEYFGFSTSFYA</sequence>
<evidence type="ECO:0000313" key="1">
    <source>
        <dbReference type="EMBL" id="KAK4014138.1"/>
    </source>
</evidence>
<dbReference type="Proteomes" id="UP001234178">
    <property type="component" value="Unassembled WGS sequence"/>
</dbReference>
<comment type="caution">
    <text evidence="1">The sequence shown here is derived from an EMBL/GenBank/DDBJ whole genome shotgun (WGS) entry which is preliminary data.</text>
</comment>